<proteinExistence type="predicted"/>
<organism evidence="1">
    <name type="scientific">Phaeomonas parva</name>
    <dbReference type="NCBI Taxonomy" id="124430"/>
    <lineage>
        <taxon>Eukaryota</taxon>
        <taxon>Sar</taxon>
        <taxon>Stramenopiles</taxon>
        <taxon>Ochrophyta</taxon>
        <taxon>Pinguiophyceae</taxon>
        <taxon>Pinguiochrysidales</taxon>
        <taxon>Pinguiochrysidaceae</taxon>
        <taxon>Phaeomonas</taxon>
    </lineage>
</organism>
<reference evidence="1" key="1">
    <citation type="submission" date="2021-01" db="EMBL/GenBank/DDBJ databases">
        <authorList>
            <person name="Corre E."/>
            <person name="Pelletier E."/>
            <person name="Niang G."/>
            <person name="Scheremetjew M."/>
            <person name="Finn R."/>
            <person name="Kale V."/>
            <person name="Holt S."/>
            <person name="Cochrane G."/>
            <person name="Meng A."/>
            <person name="Brown T."/>
            <person name="Cohen L."/>
        </authorList>
    </citation>
    <scope>NUCLEOTIDE SEQUENCE</scope>
    <source>
        <strain evidence="1">CCMP2877</strain>
    </source>
</reference>
<sequence length="178" mass="18053">MVLDWTLAEAWLARFPEDDDGDDGAAARGFAPGVVRQRYVDGVDPINWQLYEGCMQRLGADCLSGLDKLSGCAGLPAPKAAAKAAKAAAPPAQLDVVGYASAGGGVDRAQRAPHALPAAARGKRLGVLAIPMHGYGARRGPASPGGADAGGARLSGDEQSDAASAFTTAFSAFFGQKA</sequence>
<protein>
    <submittedName>
        <fullName evidence="1">Uncharacterized protein</fullName>
    </submittedName>
</protein>
<dbReference type="EMBL" id="HBGJ01035319">
    <property type="protein sequence ID" value="CAD9263976.1"/>
    <property type="molecule type" value="Transcribed_RNA"/>
</dbReference>
<name>A0A7S1UCR4_9STRA</name>
<evidence type="ECO:0000313" key="1">
    <source>
        <dbReference type="EMBL" id="CAD9263976.1"/>
    </source>
</evidence>
<dbReference type="AlphaFoldDB" id="A0A7S1UCR4"/>
<gene>
    <name evidence="1" type="ORF">PPAR1163_LOCUS22362</name>
</gene>
<accession>A0A7S1UCR4</accession>